<keyword evidence="13" id="KW-0460">Magnesium</keyword>
<evidence type="ECO:0000256" key="24">
    <source>
        <dbReference type="RuleBase" id="RU010713"/>
    </source>
</evidence>
<dbReference type="InterPro" id="IPR018936">
    <property type="entry name" value="PI3/4_kinase_CS"/>
</dbReference>
<dbReference type="Pfam" id="PF21180">
    <property type="entry name" value="TOP6A-Spo11_Toprim"/>
    <property type="match status" value="1"/>
</dbReference>
<feature type="transmembrane region" description="Helical" evidence="24">
    <location>
        <begin position="27"/>
        <end position="49"/>
    </location>
</feature>
<dbReference type="GO" id="GO:0005524">
    <property type="term" value="F:ATP binding"/>
    <property type="evidence" value="ECO:0007669"/>
    <property type="project" value="InterPro"/>
</dbReference>
<dbReference type="PROSITE" id="PS51013">
    <property type="entry name" value="PANNEXIN"/>
    <property type="match status" value="1"/>
</dbReference>
<dbReference type="Pfam" id="PF04406">
    <property type="entry name" value="TP6A_N"/>
    <property type="match status" value="1"/>
</dbReference>
<evidence type="ECO:0000256" key="11">
    <source>
        <dbReference type="ARBA" id="ARBA00022723"/>
    </source>
</evidence>
<evidence type="ECO:0000256" key="9">
    <source>
        <dbReference type="ARBA" id="ARBA00022679"/>
    </source>
</evidence>
<dbReference type="PROSITE" id="PS00916">
    <property type="entry name" value="PI3_4_KINASE_2"/>
    <property type="match status" value="1"/>
</dbReference>
<dbReference type="GO" id="GO:0005921">
    <property type="term" value="C:gap junction"/>
    <property type="evidence" value="ECO:0007669"/>
    <property type="project" value="UniProtKB-SubCell"/>
</dbReference>
<dbReference type="Gene3D" id="1.10.1070.11">
    <property type="entry name" value="Phosphatidylinositol 3-/4-kinase, catalytic domain"/>
    <property type="match status" value="1"/>
</dbReference>
<keyword evidence="9 27" id="KW-0808">Transferase</keyword>
<feature type="transmembrane region" description="Helical" evidence="24">
    <location>
        <begin position="175"/>
        <end position="196"/>
    </location>
</feature>
<keyword evidence="28" id="KW-1185">Reference proteome</keyword>
<comment type="similarity">
    <text evidence="5">Belongs to the PI3/PI4-kinase family. Type III PI4K subfamily.</text>
</comment>
<dbReference type="GO" id="GO:0005886">
    <property type="term" value="C:plasma membrane"/>
    <property type="evidence" value="ECO:0007669"/>
    <property type="project" value="UniProtKB-SubCell"/>
</dbReference>
<evidence type="ECO:0000256" key="16">
    <source>
        <dbReference type="ARBA" id="ARBA00022989"/>
    </source>
</evidence>
<evidence type="ECO:0000256" key="1">
    <source>
        <dbReference type="ARBA" id="ARBA00000185"/>
    </source>
</evidence>
<feature type="domain" description="PIK helical" evidence="26">
    <location>
        <begin position="2152"/>
        <end position="2327"/>
    </location>
</feature>
<dbReference type="InterPro" id="IPR000403">
    <property type="entry name" value="PI3/4_kinase_cat_dom"/>
</dbReference>
<proteinExistence type="inferred from homology"/>
<evidence type="ECO:0000256" key="4">
    <source>
        <dbReference type="ARBA" id="ARBA00004651"/>
    </source>
</evidence>
<keyword evidence="19 23" id="KW-0238">DNA-binding</keyword>
<dbReference type="EMBL" id="HG994584">
    <property type="protein sequence ID" value="CAF2944234.1"/>
    <property type="molecule type" value="Genomic_DNA"/>
</dbReference>
<dbReference type="PROSITE" id="PS50290">
    <property type="entry name" value="PI3_4_KINASE_3"/>
    <property type="match status" value="1"/>
</dbReference>
<dbReference type="InterPro" id="IPR013049">
    <property type="entry name" value="Spo11/TopoVI_A_N"/>
</dbReference>
<evidence type="ECO:0000256" key="17">
    <source>
        <dbReference type="ARBA" id="ARBA00023029"/>
    </source>
</evidence>
<evidence type="ECO:0000256" key="23">
    <source>
        <dbReference type="PROSITE-ProRule" id="PRU01385"/>
    </source>
</evidence>
<evidence type="ECO:0000256" key="3">
    <source>
        <dbReference type="ARBA" id="ARBA00004610"/>
    </source>
</evidence>
<evidence type="ECO:0000313" key="28">
    <source>
        <dbReference type="Proteomes" id="UP000675881"/>
    </source>
</evidence>
<dbReference type="PROSITE" id="PS52041">
    <property type="entry name" value="TOPO_IIB"/>
    <property type="match status" value="1"/>
</dbReference>
<dbReference type="PROSITE" id="PS00915">
    <property type="entry name" value="PI3_4_KINASE_1"/>
    <property type="match status" value="1"/>
</dbReference>
<dbReference type="FunFam" id="1.10.1070.11:FF:000005">
    <property type="entry name" value="Phosphatidylinositol 4-kinase, catalytic, alpha"/>
    <property type="match status" value="1"/>
</dbReference>
<dbReference type="InterPro" id="IPR001263">
    <property type="entry name" value="PI3K_accessory_dom"/>
</dbReference>
<dbReference type="SUPFAM" id="SSF48371">
    <property type="entry name" value="ARM repeat"/>
    <property type="match status" value="1"/>
</dbReference>
<dbReference type="GO" id="GO:0034220">
    <property type="term" value="P:monoatomic ion transmembrane transport"/>
    <property type="evidence" value="ECO:0007669"/>
    <property type="project" value="UniProtKB-KW"/>
</dbReference>
<feature type="domain" description="PI3K/PI4K catalytic" evidence="25">
    <location>
        <begin position="2430"/>
        <end position="2695"/>
    </location>
</feature>
<keyword evidence="10 24" id="KW-0812">Transmembrane</keyword>
<dbReference type="GO" id="GO:0048015">
    <property type="term" value="P:phosphatidylinositol-mediated signaling"/>
    <property type="evidence" value="ECO:0007669"/>
    <property type="project" value="TreeGrafter"/>
</dbReference>
<evidence type="ECO:0000256" key="22">
    <source>
        <dbReference type="ARBA" id="ARBA00023303"/>
    </source>
</evidence>
<dbReference type="GO" id="GO:0046872">
    <property type="term" value="F:metal ion binding"/>
    <property type="evidence" value="ECO:0007669"/>
    <property type="project" value="UniProtKB-KW"/>
</dbReference>
<dbReference type="Gene3D" id="3.30.1010.10">
    <property type="entry name" value="Phosphatidylinositol 3-kinase Catalytic Subunit, Chain A, domain 4"/>
    <property type="match status" value="1"/>
</dbReference>
<dbReference type="GO" id="GO:0003918">
    <property type="term" value="F:DNA topoisomerase type II (double strand cut, ATP-hydrolyzing) activity"/>
    <property type="evidence" value="ECO:0007669"/>
    <property type="project" value="UniProtKB-UniRule"/>
</dbReference>
<evidence type="ECO:0000259" key="25">
    <source>
        <dbReference type="PROSITE" id="PS50290"/>
    </source>
</evidence>
<comment type="function">
    <text evidence="24">Structural component of the gap junctions.</text>
</comment>
<keyword evidence="16 24" id="KW-1133">Transmembrane helix</keyword>
<feature type="active site" description="O-(5'-phospho-DNA)-tyrosine intermediate" evidence="23">
    <location>
        <position position="476"/>
    </location>
</feature>
<dbReference type="SMART" id="SM00145">
    <property type="entry name" value="PI3Ka"/>
    <property type="match status" value="1"/>
</dbReference>
<dbReference type="Gene3D" id="1.25.40.70">
    <property type="entry name" value="Phosphatidylinositol 3-kinase, accessory domain (PIK)"/>
    <property type="match status" value="1"/>
</dbReference>
<dbReference type="Pfam" id="PF19274">
    <property type="entry name" value="PI4K_N"/>
    <property type="match status" value="3"/>
</dbReference>
<protein>
    <recommendedName>
        <fullName evidence="24">Innexin</fullName>
    </recommendedName>
</protein>
<keyword evidence="21 23" id="KW-0413">Isomerase</keyword>
<sequence length="2711" mass="310127">MSFVEFLNPVADIFSSEIRNDDWIFRLHHFVTVSGLLSFCILMTISQYVGTPMHCTETGKMDESTFNTYCWIHGVETKGDWVAKSPQHLNCDNNSCWHHNYYQWVVFVVIIQASCFYLPKFIWDYNEGGRIQSLLDKIDRKTIISLTKEDKLEFSDSISNIIDYMHGNLGKHKGWAFVFYACEMLNLINVLAQFHFTDLFLGGRFIELTLNGLSVDDSSGERETYEGICVLPLNLINQKFYILFGLWLSFLALASAFSVTLRLLLIVSLELRRFFPWLCVWMAQIWLFEKVKPDGVLRLDRSVENTISTTVDMESKSQNSVLLSEHHGAKELGMANRKLHTRNKKEPKLRFGSCLDLDLVRLNNSAPLCRTVKGKHSEIDVVNREFSGIFKETPGLTINHTKATVHVCEDDWNYVQYDPSYGLVPVEDSLMALGAVKTSLYVRGSQNKYTKIMFVLQMILKLLMDDTRATQRDMYYQRAKDFKNQHELNESLFVISSMLQISRYDLHILTTSKGLIYGDFNYVDPDNFHLVDCRKSVTNVPDNVLGIRQMSSNAKLCLVVEKDAVFQRLVNSNLLHIFNGFINVLNCQCLRWWMEIHTVLTLCLFTNMDHFRWHGVVKNMTVPALKWIGLHPTDFELMESNQLLEMNEPDVRRCHSLLNRPYIDDFMIMQIEYMLEVNKKAEIQSESILSYIVEKINFDHDTCDKADILNSILDMLDSDPLKLYRSTIFSLARSLAKIQDVEWDRIRDPLFSQCPSRDSVELTEKNQDALIALGIFLLESKGAWKNKIVPYLLHVESQLYRTKVLVRKSPDGKVPVGESFSFSLNTLLSDIAEGENQNEDTHHSEYLCCTVVPVLLGTSRAMGRFSHSNDFLLNKLFPPKPQVQVPPSISTVKNYNKSHFNNFRQSYSFEDRQQQQQIQDKSPINQNHILANKSHRQHQHRHHFYCHPSHLLLDRSIIPKSLSRTFQNHREIINSQSVDSIVDLSFRPSLRADFDGLSKSSSEFIVSKEISISKSTVTPLTKTCTSHGMFDTCKNKLAFPSEHIESLFRLVKKALNKEVLEFLDNLCVETFDLESLKQWPYKTFLEIVSLSMISVLREVLHTSHGLSSSFIKEIQIFINGELEEHIPSSEKPVVNKFKLNVQTNAVCVDILVYVTRDEKEANGIVDYSDKHFLSSFMASHLMVDASEFGADSLVSKLTDKISTTSSHRLILAHMPLIMVCIEGLGKMSEKFPSLAKQSSDCLREFLTNPSPILTRLYRHNLDYTKRLPNITVSDTESNQSTQNIAENKKVNACYVAFEKIRDCAIENLCVCLKASLDRDYNSIPALVSAVTTRLFHPDTLGHIAVILRNSEDNTKAVLKFMLQWFDTSPSEQDTMLIDQMGCIAISRTAIDGIYTEIMKKFKEIIKEASQTVYGGQHHSATDRRNKYQRCSGAVINALDDGTLSSNSAGNLGVLIPVIAVLIRRMDDKDLSNPNNRLKKFFSDFWLYAVVFGFTKDDNGLWPQDWYDGVSEIAAKAPKLTFSTGEKHEIRVMKVTQAISTEGVTYAELQEMKTQLLALLDNPPVMVNLVPKYTFPIIIYLTSVYWLEYLRLKMVTDVSSFNKLFDYLEDKAIQVDKNGIYECISSIVTKLFSEYCQTMAEKSKTKARDRNLEIIAVILLIEFNNPNRNIRKRSDVFLSELVDKFPHLLWSKAVLFGMLNALQQLKSSINNEDSQEVEIGRIKRKVILMDTLQEREEFLLDFAQRIKQFIKTSMEWAPGTVQSHLQEYINTVTQINYYNHAGVSLASECIQNLSSGLERSGTLRSTGLTQINSALKRGKKQFHNAMWKMTASLILIKPAIDDGLLFEITRAPLKLFEEESMKTVVECWNWLLSARPDMEMPFLQEMIAAWHSAQHANLGLFAKDDVDASSPLAPDEKMKTEVKPIRPIVAPHDIWIRFIQERIEIAKYCNRDQIIMFTLMLQRTLAIKVGSAECLMTRHSSTAGTRFRLLTCGMSLLQGDVLHKSLAKNVLRQRIYSVALDYFCSDKKYPTQTGNELTKFYSCKCGWLLYNWRKSISSEFGRNPIVTSTIGGGAGNSNIGWMNTVPLASNGGTNTLTKRSVSRQQQRHFIANDSLKLRPSDYGTTAVGNVGRQYEDAMKFLDDVRNRTTDKSWKENARNAWDVSPALAVFLPSRFKSVVLENDVTILVQAHPTEVCHLDKALDFFLTKDSIENDSSILPYILTWKRCSPLKALSLLCPRTIPTHPLTAQYAVRVLSSYPSEAVLFYIPQLVQATRWDDLGFVKEFIKTFQKKSNLVAHQLIWNMETNMFTDEEGLEKDPEMYERLVPLRQAIENGLSGAAKKFYTREFDFFKKVTQVSGKIKEYPKGQQRKTACVKALQEIVLQHGCYLPSNPEALVLDIDRTSGTPMQSAAKAPYLARFKVRRLGINKLEQKGIEYSENEDESVISNDDQHAEYWQAAIFKVGDDCRQDMLALQVIELFQYIFRQAGLDLFLFPYKVVATSPGCGVIECVPDAKSRDQIGRKVNIDLHQYFIKEFGEGQKYKKARRCFITSMAAYSVIGFILQIKDRHNGNIMVDKHGHIIHIDFGFMFESSPGGNLAFEPDMKLTTEFVEIMGGKMEASGFRRFMELCVQAYLAIRPYSKDIIHLVQLMLDTELPCFRGQTIEQLRGRLQPTASDLVASSYMISVIKNSFLNFRTRAYDMLQYQQNSIPY</sequence>
<feature type="transmembrane region" description="Helical" evidence="24">
    <location>
        <begin position="101"/>
        <end position="123"/>
    </location>
</feature>
<keyword evidence="7 24" id="KW-0813">Transport</keyword>
<evidence type="ECO:0000256" key="13">
    <source>
        <dbReference type="ARBA" id="ARBA00022842"/>
    </source>
</evidence>
<evidence type="ECO:0000256" key="20">
    <source>
        <dbReference type="ARBA" id="ARBA00023136"/>
    </source>
</evidence>
<evidence type="ECO:0000256" key="12">
    <source>
        <dbReference type="ARBA" id="ARBA00022777"/>
    </source>
</evidence>
<keyword evidence="8" id="KW-1003">Cell membrane</keyword>
<dbReference type="OrthoDB" id="5377392at2759"/>
<dbReference type="InterPro" id="IPR015433">
    <property type="entry name" value="PI3/4_kinase"/>
</dbReference>
<evidence type="ECO:0000313" key="27">
    <source>
        <dbReference type="EMBL" id="CAF2944234.1"/>
    </source>
</evidence>
<dbReference type="PANTHER" id="PTHR10048:SF15">
    <property type="entry name" value="PHOSPHATIDYLINOSITOL 4-KINASE ALPHA"/>
    <property type="match status" value="1"/>
</dbReference>
<gene>
    <name evidence="24" type="primary">inx</name>
    <name evidence="27" type="ORF">LSAA_9618</name>
</gene>
<evidence type="ECO:0000256" key="19">
    <source>
        <dbReference type="ARBA" id="ARBA00023125"/>
    </source>
</evidence>
<comment type="catalytic activity">
    <reaction evidence="1 23">
        <text>ATP-dependent breakage, passage and rejoining of double-stranded DNA.</text>
        <dbReference type="EC" id="5.6.2.2"/>
    </reaction>
</comment>
<dbReference type="InterPro" id="IPR042236">
    <property type="entry name" value="PI3K_accessory_sf"/>
</dbReference>
<keyword evidence="11" id="KW-0479">Metal-binding</keyword>
<dbReference type="InterPro" id="IPR036388">
    <property type="entry name" value="WH-like_DNA-bd_sf"/>
</dbReference>
<dbReference type="PROSITE" id="PS51545">
    <property type="entry name" value="PIK_HELICAL"/>
    <property type="match status" value="1"/>
</dbReference>
<organism evidence="27 28">
    <name type="scientific">Lepeophtheirus salmonis</name>
    <name type="common">Salmon louse</name>
    <name type="synonym">Caligus salmonis</name>
    <dbReference type="NCBI Taxonomy" id="72036"/>
    <lineage>
        <taxon>Eukaryota</taxon>
        <taxon>Metazoa</taxon>
        <taxon>Ecdysozoa</taxon>
        <taxon>Arthropoda</taxon>
        <taxon>Crustacea</taxon>
        <taxon>Multicrustacea</taxon>
        <taxon>Hexanauplia</taxon>
        <taxon>Copepoda</taxon>
        <taxon>Siphonostomatoida</taxon>
        <taxon>Caligidae</taxon>
        <taxon>Lepeophtheirus</taxon>
    </lineage>
</organism>
<dbReference type="PANTHER" id="PTHR10048">
    <property type="entry name" value="PHOSPHATIDYLINOSITOL KINASE"/>
    <property type="match status" value="1"/>
</dbReference>
<dbReference type="Gene3D" id="3.40.1360.10">
    <property type="match status" value="2"/>
</dbReference>
<reference evidence="27" key="1">
    <citation type="submission" date="2021-02" db="EMBL/GenBank/DDBJ databases">
        <authorList>
            <person name="Bekaert M."/>
        </authorList>
    </citation>
    <scope>NUCLEOTIDE SEQUENCE</scope>
    <source>
        <strain evidence="27">IoA-00</strain>
    </source>
</reference>
<evidence type="ECO:0000256" key="10">
    <source>
        <dbReference type="ARBA" id="ARBA00022692"/>
    </source>
</evidence>
<comment type="cofactor">
    <cofactor evidence="2">
        <name>Mg(2+)</name>
        <dbReference type="ChEBI" id="CHEBI:18420"/>
    </cofactor>
</comment>
<dbReference type="CDD" id="cd05167">
    <property type="entry name" value="PI4Kc_III_alpha"/>
    <property type="match status" value="1"/>
</dbReference>
<evidence type="ECO:0000256" key="18">
    <source>
        <dbReference type="ARBA" id="ARBA00023065"/>
    </source>
</evidence>
<keyword evidence="17 23" id="KW-0799">Topoisomerase</keyword>
<comment type="similarity">
    <text evidence="6 23">Belongs to the TOP6A family.</text>
</comment>
<dbReference type="PRINTS" id="PR01550">
    <property type="entry name" value="TOP6AFAMILY"/>
</dbReference>
<dbReference type="SMART" id="SM00146">
    <property type="entry name" value="PI3Kc"/>
    <property type="match status" value="1"/>
</dbReference>
<evidence type="ECO:0000256" key="2">
    <source>
        <dbReference type="ARBA" id="ARBA00001946"/>
    </source>
</evidence>
<keyword evidence="14" id="KW-0303">Gap junction</keyword>
<dbReference type="Pfam" id="PF00613">
    <property type="entry name" value="PI3Ka"/>
    <property type="match status" value="1"/>
</dbReference>
<dbReference type="InterPro" id="IPR045495">
    <property type="entry name" value="PI4K_N"/>
</dbReference>
<dbReference type="FunFam" id="1.25.40.70:FF:000011">
    <property type="entry name" value="Phosphatidylinositol 4-kinase alpha"/>
    <property type="match status" value="1"/>
</dbReference>
<dbReference type="SUPFAM" id="SSF56112">
    <property type="entry name" value="Protein kinase-like (PK-like)"/>
    <property type="match status" value="1"/>
</dbReference>
<dbReference type="SUPFAM" id="SSF56726">
    <property type="entry name" value="DNA topoisomerase IV, alpha subunit"/>
    <property type="match status" value="1"/>
</dbReference>
<keyword evidence="20 24" id="KW-0472">Membrane</keyword>
<dbReference type="InterPro" id="IPR011009">
    <property type="entry name" value="Kinase-like_dom_sf"/>
</dbReference>
<evidence type="ECO:0000256" key="14">
    <source>
        <dbReference type="ARBA" id="ARBA00022868"/>
    </source>
</evidence>
<feature type="transmembrane region" description="Helical" evidence="24">
    <location>
        <begin position="240"/>
        <end position="264"/>
    </location>
</feature>
<keyword evidence="22 24" id="KW-0407">Ion channel</keyword>
<dbReference type="GO" id="GO:0004430">
    <property type="term" value="F:1-phosphatidylinositol 4-kinase activity"/>
    <property type="evidence" value="ECO:0007669"/>
    <property type="project" value="TreeGrafter"/>
</dbReference>
<keyword evidence="12" id="KW-0418">Kinase</keyword>
<dbReference type="Pfam" id="PF00454">
    <property type="entry name" value="PI3_PI4_kinase"/>
    <property type="match status" value="1"/>
</dbReference>
<dbReference type="GO" id="GO:0003677">
    <property type="term" value="F:DNA binding"/>
    <property type="evidence" value="ECO:0007669"/>
    <property type="project" value="UniProtKB-UniRule"/>
</dbReference>
<evidence type="ECO:0000259" key="26">
    <source>
        <dbReference type="PROSITE" id="PS51545"/>
    </source>
</evidence>
<dbReference type="GO" id="GO:0046854">
    <property type="term" value="P:phosphatidylinositol phosphate biosynthetic process"/>
    <property type="evidence" value="ECO:0007669"/>
    <property type="project" value="InterPro"/>
</dbReference>
<name>A0A7R8H8U0_LEPSM</name>
<evidence type="ECO:0000256" key="5">
    <source>
        <dbReference type="ARBA" id="ARBA00006209"/>
    </source>
</evidence>
<dbReference type="GO" id="GO:0005694">
    <property type="term" value="C:chromosome"/>
    <property type="evidence" value="ECO:0007669"/>
    <property type="project" value="InterPro"/>
</dbReference>
<evidence type="ECO:0000256" key="6">
    <source>
        <dbReference type="ARBA" id="ARBA00006559"/>
    </source>
</evidence>
<dbReference type="Gene3D" id="1.10.10.10">
    <property type="entry name" value="Winged helix-like DNA-binding domain superfamily/Winged helix DNA-binding domain"/>
    <property type="match status" value="1"/>
</dbReference>
<evidence type="ECO:0000256" key="21">
    <source>
        <dbReference type="ARBA" id="ARBA00023235"/>
    </source>
</evidence>
<dbReference type="InterPro" id="IPR016024">
    <property type="entry name" value="ARM-type_fold"/>
</dbReference>
<dbReference type="InterPro" id="IPR000990">
    <property type="entry name" value="Innexin"/>
</dbReference>
<comment type="subcellular location">
    <subcellularLocation>
        <location evidence="3">Cell junction</location>
        <location evidence="3">Gap junction</location>
    </subcellularLocation>
    <subcellularLocation>
        <location evidence="4 24">Cell membrane</location>
        <topology evidence="4 24">Multi-pass membrane protein</topology>
    </subcellularLocation>
</comment>
<dbReference type="GO" id="GO:0006259">
    <property type="term" value="P:DNA metabolic process"/>
    <property type="evidence" value="ECO:0007669"/>
    <property type="project" value="InterPro"/>
</dbReference>
<evidence type="ECO:0000256" key="15">
    <source>
        <dbReference type="ARBA" id="ARBA00022949"/>
    </source>
</evidence>
<evidence type="ECO:0000256" key="7">
    <source>
        <dbReference type="ARBA" id="ARBA00022448"/>
    </source>
</evidence>
<dbReference type="Pfam" id="PF00876">
    <property type="entry name" value="Innexin"/>
    <property type="match status" value="2"/>
</dbReference>
<dbReference type="InterPro" id="IPR002815">
    <property type="entry name" value="Spo11/TopoVI_A"/>
</dbReference>
<dbReference type="InterPro" id="IPR036940">
    <property type="entry name" value="PI3/4_kinase_cat_sf"/>
</dbReference>
<keyword evidence="15" id="KW-0965">Cell junction</keyword>
<dbReference type="InterPro" id="IPR036078">
    <property type="entry name" value="Spo11/TopoVI_A_sf"/>
</dbReference>
<evidence type="ECO:0000256" key="8">
    <source>
        <dbReference type="ARBA" id="ARBA00022475"/>
    </source>
</evidence>
<accession>A0A7R8H8U0</accession>
<keyword evidence="18 24" id="KW-0406">Ion transport</keyword>
<dbReference type="Proteomes" id="UP000675881">
    <property type="component" value="Chromosome 5"/>
</dbReference>
<comment type="similarity">
    <text evidence="24">Belongs to the pannexin family.</text>
</comment>
<dbReference type="InterPro" id="IPR034136">
    <property type="entry name" value="TOPRIM_Topo6A/Spo11"/>
</dbReference>
<dbReference type="FunFam" id="3.30.1010.10:FF:000009">
    <property type="entry name" value="Phosphatidylinositol 4-kinase, catalytic, alpha"/>
    <property type="match status" value="1"/>
</dbReference>
<dbReference type="GO" id="GO:0005737">
    <property type="term" value="C:cytoplasm"/>
    <property type="evidence" value="ECO:0007669"/>
    <property type="project" value="TreeGrafter"/>
</dbReference>